<dbReference type="AlphaFoldDB" id="W9BLD2"/>
<keyword evidence="4" id="KW-1185">Reference proteome</keyword>
<dbReference type="InterPro" id="IPR018713">
    <property type="entry name" value="MPAB/Lcp_cat_dom"/>
</dbReference>
<dbReference type="Proteomes" id="UP000028870">
    <property type="component" value="Unassembled WGS sequence"/>
</dbReference>
<reference evidence="3" key="1">
    <citation type="submission" date="2014-03" db="EMBL/GenBank/DDBJ databases">
        <title>Draft Genome Sequence of Mycobacterium cosmeticum DSM 44829.</title>
        <authorList>
            <person name="Croce O."/>
            <person name="Robert C."/>
            <person name="Raoult D."/>
            <person name="Drancourt M."/>
        </authorList>
    </citation>
    <scope>NUCLEOTIDE SEQUENCE [LARGE SCALE GENOMIC DNA]</scope>
    <source>
        <strain evidence="3">DSM 44829</strain>
    </source>
</reference>
<comment type="caution">
    <text evidence="3">The sequence shown here is derived from an EMBL/GenBank/DDBJ whole genome shotgun (WGS) entry which is preliminary data.</text>
</comment>
<dbReference type="PANTHER" id="PTHR36151">
    <property type="entry name" value="BLR2777 PROTEIN"/>
    <property type="match status" value="1"/>
</dbReference>
<dbReference type="RefSeq" id="WP_051561772.1">
    <property type="nucleotide sequence ID" value="NZ_CCBB010000003.1"/>
</dbReference>
<sequence length="357" mass="39685">MVLQQLRAPVPTEPAEDYGFFGPGSVTWKVWSYPTSLTVGFIRAVVVEELDPALVAAVDKTHDIYRRPRTRYDRTLHYFALVAFGDSRTTSKAADVLVKVHSKAIGNDPYSGKRYDANDPESQLWIHLTAWHSILYAYETYGPGKLSDDEERQYWAECAVAAELQTCDPADVPRDREGIRAYFETMRPRLAGSPIARQAMDHLVNGAALVSPMRGVFTPATWVINRFLRAGVIATLPQWMREMGGLPQSRLTDALVRPVLRASFAALQISPPAVRLRVIRMISPATVAVVAPVLRGVPARRREVVTPAEARGRYGYDKPAEAHLEWRARQHQRVFTDGAAPSDDGLLESQPILGSLG</sequence>
<feature type="domain" description="ER-bound oxygenase mpaB/mpaB'/Rubber oxygenase catalytic" evidence="2">
    <location>
        <begin position="28"/>
        <end position="261"/>
    </location>
</feature>
<accession>W9BLD2</accession>
<protein>
    <recommendedName>
        <fullName evidence="2">ER-bound oxygenase mpaB/mpaB'/Rubber oxygenase catalytic domain-containing protein</fullName>
    </recommendedName>
</protein>
<evidence type="ECO:0000256" key="1">
    <source>
        <dbReference type="SAM" id="MobiDB-lite"/>
    </source>
</evidence>
<dbReference type="GO" id="GO:0016491">
    <property type="term" value="F:oxidoreductase activity"/>
    <property type="evidence" value="ECO:0007669"/>
    <property type="project" value="InterPro"/>
</dbReference>
<organism evidence="3 4">
    <name type="scientific">Mycolicibacterium cosmeticum</name>
    <dbReference type="NCBI Taxonomy" id="258533"/>
    <lineage>
        <taxon>Bacteria</taxon>
        <taxon>Bacillati</taxon>
        <taxon>Actinomycetota</taxon>
        <taxon>Actinomycetes</taxon>
        <taxon>Mycobacteriales</taxon>
        <taxon>Mycobacteriaceae</taxon>
        <taxon>Mycolicibacterium</taxon>
    </lineage>
</organism>
<dbReference type="Pfam" id="PF09995">
    <property type="entry name" value="MPAB_Lcp_cat"/>
    <property type="match status" value="1"/>
</dbReference>
<name>W9BLD2_MYCCO</name>
<dbReference type="PANTHER" id="PTHR36151:SF3">
    <property type="entry name" value="ER-BOUND OXYGENASE MPAB_MPAB'_RUBBER OXYGENASE CATALYTIC DOMAIN-CONTAINING PROTEIN"/>
    <property type="match status" value="1"/>
</dbReference>
<evidence type="ECO:0000313" key="3">
    <source>
        <dbReference type="EMBL" id="CDO09445.1"/>
    </source>
</evidence>
<gene>
    <name evidence="3" type="ORF">BN977_04268</name>
</gene>
<proteinExistence type="predicted"/>
<evidence type="ECO:0000313" key="4">
    <source>
        <dbReference type="Proteomes" id="UP000028870"/>
    </source>
</evidence>
<dbReference type="eggNOG" id="COG3662">
    <property type="taxonomic scope" value="Bacteria"/>
</dbReference>
<dbReference type="STRING" id="258533.BN977_04268"/>
<feature type="region of interest" description="Disordered" evidence="1">
    <location>
        <begin position="337"/>
        <end position="357"/>
    </location>
</feature>
<evidence type="ECO:0000259" key="2">
    <source>
        <dbReference type="Pfam" id="PF09995"/>
    </source>
</evidence>
<reference evidence="3" key="2">
    <citation type="submission" date="2014-03" db="EMBL/GenBank/DDBJ databases">
        <authorList>
            <person name="Urmite Genomes"/>
        </authorList>
    </citation>
    <scope>NUCLEOTIDE SEQUENCE</scope>
    <source>
        <strain evidence="3">DSM 44829</strain>
    </source>
</reference>
<dbReference type="OrthoDB" id="108890at2"/>
<dbReference type="EMBL" id="CCBB010000003">
    <property type="protein sequence ID" value="CDO09445.1"/>
    <property type="molecule type" value="Genomic_DNA"/>
</dbReference>